<organism evidence="1 2">
    <name type="scientific">Aspergillus sclerotialis</name>
    <dbReference type="NCBI Taxonomy" id="2070753"/>
    <lineage>
        <taxon>Eukaryota</taxon>
        <taxon>Fungi</taxon>
        <taxon>Dikarya</taxon>
        <taxon>Ascomycota</taxon>
        <taxon>Pezizomycotina</taxon>
        <taxon>Eurotiomycetes</taxon>
        <taxon>Eurotiomycetidae</taxon>
        <taxon>Eurotiales</taxon>
        <taxon>Aspergillaceae</taxon>
        <taxon>Aspergillus</taxon>
        <taxon>Aspergillus subgen. Polypaecilum</taxon>
    </lineage>
</organism>
<accession>A0A3A2Z2L1</accession>
<dbReference type="EMBL" id="MVGC01001233">
    <property type="protein sequence ID" value="RJE17288.1"/>
    <property type="molecule type" value="Genomic_DNA"/>
</dbReference>
<sequence>MANILLAQRGTTPIQLVGEKWVYNFINRQEQLKTRYTRRYNYRRAKCEDSKAIREWFNRVQITIMQYRIAIEDIYNFDETGFAIGLVATARVVTRADYYGKASFIQLGNRE</sequence>
<protein>
    <submittedName>
        <fullName evidence="1">Pogo transposable element</fullName>
    </submittedName>
</protein>
<evidence type="ECO:0000313" key="1">
    <source>
        <dbReference type="EMBL" id="RJE17288.1"/>
    </source>
</evidence>
<dbReference type="OrthoDB" id="4207519at2759"/>
<dbReference type="Proteomes" id="UP000266188">
    <property type="component" value="Unassembled WGS sequence"/>
</dbReference>
<gene>
    <name evidence="1" type="ORF">PHISCL_10375</name>
</gene>
<evidence type="ECO:0000313" key="2">
    <source>
        <dbReference type="Proteomes" id="UP000266188"/>
    </source>
</evidence>
<name>A0A3A2Z2L1_9EURO</name>
<dbReference type="AlphaFoldDB" id="A0A3A2Z2L1"/>
<reference evidence="2" key="1">
    <citation type="submission" date="2017-02" db="EMBL/GenBank/DDBJ databases">
        <authorList>
            <person name="Tafer H."/>
            <person name="Lopandic K."/>
        </authorList>
    </citation>
    <scope>NUCLEOTIDE SEQUENCE [LARGE SCALE GENOMIC DNA]</scope>
    <source>
        <strain evidence="2">CBS 366.77</strain>
    </source>
</reference>
<comment type="caution">
    <text evidence="1">The sequence shown here is derived from an EMBL/GenBank/DDBJ whole genome shotgun (WGS) entry which is preliminary data.</text>
</comment>
<proteinExistence type="predicted"/>
<dbReference type="STRING" id="2070753.A0A3A2Z2L1"/>
<keyword evidence="2" id="KW-1185">Reference proteome</keyword>